<dbReference type="InterPro" id="IPR050763">
    <property type="entry name" value="ABC_transporter_ATP-binding"/>
</dbReference>
<organism evidence="8 9">
    <name type="scientific">Streptomyces guryensis</name>
    <dbReference type="NCBI Taxonomy" id="2886947"/>
    <lineage>
        <taxon>Bacteria</taxon>
        <taxon>Bacillati</taxon>
        <taxon>Actinomycetota</taxon>
        <taxon>Actinomycetes</taxon>
        <taxon>Kitasatosporales</taxon>
        <taxon>Streptomycetaceae</taxon>
        <taxon>Streptomyces</taxon>
    </lineage>
</organism>
<feature type="region of interest" description="Disordered" evidence="6">
    <location>
        <begin position="295"/>
        <end position="323"/>
    </location>
</feature>
<proteinExistence type="predicted"/>
<dbReference type="InterPro" id="IPR003439">
    <property type="entry name" value="ABC_transporter-like_ATP-bd"/>
</dbReference>
<evidence type="ECO:0000256" key="3">
    <source>
        <dbReference type="ARBA" id="ARBA00022741"/>
    </source>
</evidence>
<keyword evidence="2" id="KW-0813">Transport</keyword>
<comment type="caution">
    <text evidence="8">The sequence shown here is derived from an EMBL/GenBank/DDBJ whole genome shotgun (WGS) entry which is preliminary data.</text>
</comment>
<dbReference type="PANTHER" id="PTHR42711">
    <property type="entry name" value="ABC TRANSPORTER ATP-BINDING PROTEIN"/>
    <property type="match status" value="1"/>
</dbReference>
<evidence type="ECO:0000256" key="4">
    <source>
        <dbReference type="ARBA" id="ARBA00022840"/>
    </source>
</evidence>
<dbReference type="PROSITE" id="PS00211">
    <property type="entry name" value="ABC_TRANSPORTER_1"/>
    <property type="match status" value="1"/>
</dbReference>
<dbReference type="InterPro" id="IPR017871">
    <property type="entry name" value="ABC_transporter-like_CS"/>
</dbReference>
<accession>A0A9Q3VIB1</accession>
<dbReference type="GO" id="GO:0046677">
    <property type="term" value="P:response to antibiotic"/>
    <property type="evidence" value="ECO:0007669"/>
    <property type="project" value="UniProtKB-KW"/>
</dbReference>
<name>A0A9Q3VIB1_9ACTN</name>
<feature type="domain" description="ABC transporter" evidence="7">
    <location>
        <begin position="8"/>
        <end position="232"/>
    </location>
</feature>
<sequence>MATTQAVLTAEGLRYRYGETVALAGVDLRVDPGECVALLGPNGAGKSTLVALAVGLLAPQQGTVRILGGDPLRATTRRRLGVAQQTLGFPNTLTVGELVSGAAVRGGLRATAAVPVLEELGLTDLARRRVAKLSGGQKQRVQLAMALVTEPALLVLDEPTVGLDTQARRHFWEILARRRAQGTAVLVTTHLIEESAAVADRVVVLDHGRVLADGSPQELVSRLPDRTVTVRTTLDQDGLERLPGVLRLGREHGLVTIQTRSPEDLLRVLLDRDPQVSELRVRDAGLEEAVVALTDGGEAVGPSPSAPSRARGTSGRTHEGSTA</sequence>
<dbReference type="CDD" id="cd03230">
    <property type="entry name" value="ABC_DR_subfamily_A"/>
    <property type="match status" value="1"/>
</dbReference>
<dbReference type="GO" id="GO:0005886">
    <property type="term" value="C:plasma membrane"/>
    <property type="evidence" value="ECO:0007669"/>
    <property type="project" value="UniProtKB-SubCell"/>
</dbReference>
<dbReference type="Proteomes" id="UP001108029">
    <property type="component" value="Unassembled WGS sequence"/>
</dbReference>
<dbReference type="GO" id="GO:0016887">
    <property type="term" value="F:ATP hydrolysis activity"/>
    <property type="evidence" value="ECO:0007669"/>
    <property type="project" value="InterPro"/>
</dbReference>
<evidence type="ECO:0000313" key="8">
    <source>
        <dbReference type="EMBL" id="MCD9872994.1"/>
    </source>
</evidence>
<dbReference type="Gene3D" id="3.40.50.300">
    <property type="entry name" value="P-loop containing nucleotide triphosphate hydrolases"/>
    <property type="match status" value="1"/>
</dbReference>
<evidence type="ECO:0000256" key="5">
    <source>
        <dbReference type="ARBA" id="ARBA00023251"/>
    </source>
</evidence>
<gene>
    <name evidence="8" type="ORF">LJ657_04800</name>
</gene>
<keyword evidence="4 8" id="KW-0067">ATP-binding</keyword>
<dbReference type="InterPro" id="IPR027417">
    <property type="entry name" value="P-loop_NTPase"/>
</dbReference>
<evidence type="ECO:0000256" key="2">
    <source>
        <dbReference type="ARBA" id="ARBA00022448"/>
    </source>
</evidence>
<reference evidence="8" key="1">
    <citation type="submission" date="2021-12" db="EMBL/GenBank/DDBJ databases">
        <authorList>
            <person name="Lee J.-H."/>
            <person name="Kim S.-B."/>
        </authorList>
    </citation>
    <scope>NUCLEOTIDE SEQUENCE</scope>
    <source>
        <strain evidence="8">NR30</strain>
    </source>
</reference>
<dbReference type="Pfam" id="PF00005">
    <property type="entry name" value="ABC_tran"/>
    <property type="match status" value="1"/>
</dbReference>
<dbReference type="AlphaFoldDB" id="A0A9Q3VIB1"/>
<dbReference type="GO" id="GO:0005524">
    <property type="term" value="F:ATP binding"/>
    <property type="evidence" value="ECO:0007669"/>
    <property type="project" value="UniProtKB-KW"/>
</dbReference>
<keyword evidence="5" id="KW-0046">Antibiotic resistance</keyword>
<evidence type="ECO:0000256" key="6">
    <source>
        <dbReference type="SAM" id="MobiDB-lite"/>
    </source>
</evidence>
<keyword evidence="9" id="KW-1185">Reference proteome</keyword>
<evidence type="ECO:0000259" key="7">
    <source>
        <dbReference type="PROSITE" id="PS50893"/>
    </source>
</evidence>
<comment type="subcellular location">
    <subcellularLocation>
        <location evidence="1">Cell membrane</location>
        <topology evidence="1">Peripheral membrane protein</topology>
    </subcellularLocation>
</comment>
<evidence type="ECO:0000313" key="9">
    <source>
        <dbReference type="Proteomes" id="UP001108029"/>
    </source>
</evidence>
<dbReference type="PANTHER" id="PTHR42711:SF17">
    <property type="entry name" value="ABC TRANSPORTER ATP-BINDING PROTEIN"/>
    <property type="match status" value="1"/>
</dbReference>
<evidence type="ECO:0000256" key="1">
    <source>
        <dbReference type="ARBA" id="ARBA00004202"/>
    </source>
</evidence>
<dbReference type="EMBL" id="JAJSBI010000002">
    <property type="protein sequence ID" value="MCD9872994.1"/>
    <property type="molecule type" value="Genomic_DNA"/>
</dbReference>
<protein>
    <submittedName>
        <fullName evidence="8">ABC transporter ATP-binding protein</fullName>
    </submittedName>
</protein>
<dbReference type="RefSeq" id="WP_232646953.1">
    <property type="nucleotide sequence ID" value="NZ_JAJSBI010000002.1"/>
</dbReference>
<dbReference type="PROSITE" id="PS50893">
    <property type="entry name" value="ABC_TRANSPORTER_2"/>
    <property type="match status" value="1"/>
</dbReference>
<dbReference type="SUPFAM" id="SSF52540">
    <property type="entry name" value="P-loop containing nucleoside triphosphate hydrolases"/>
    <property type="match status" value="1"/>
</dbReference>
<keyword evidence="3" id="KW-0547">Nucleotide-binding</keyword>
<dbReference type="SMART" id="SM00382">
    <property type="entry name" value="AAA"/>
    <property type="match status" value="1"/>
</dbReference>
<dbReference type="InterPro" id="IPR003593">
    <property type="entry name" value="AAA+_ATPase"/>
</dbReference>